<dbReference type="RefSeq" id="WP_166396826.1">
    <property type="nucleotide sequence ID" value="NZ_CP045121.1"/>
</dbReference>
<feature type="transmembrane region" description="Helical" evidence="1">
    <location>
        <begin position="71"/>
        <end position="91"/>
    </location>
</feature>
<dbReference type="EMBL" id="CP045121">
    <property type="protein sequence ID" value="QIN79166.1"/>
    <property type="molecule type" value="Genomic_DNA"/>
</dbReference>
<evidence type="ECO:0000256" key="1">
    <source>
        <dbReference type="SAM" id="Phobius"/>
    </source>
</evidence>
<evidence type="ECO:0000313" key="2">
    <source>
        <dbReference type="EMBL" id="QIN79166.1"/>
    </source>
</evidence>
<sequence>MSSAALFRLSGLALLIALPLQVLGFVLHPPSEQAVDVLKPLYATAHLVVFASWLFALLGLTGLYARQAHRAGVLGLLGFAATMFAAAYHFYLLLYEAYAVPLLAQDPATRALIGDGPMAHGAGALGPLALLSVLAFPLFGIATVRARVLPRMAGWLQIASVPVFFASIVLVPLGIFAEGGTLSPIAMLYYLTFLGYAWGGYALWTGKERVREPAIRRDAAQPVA</sequence>
<keyword evidence="1" id="KW-0812">Transmembrane</keyword>
<proteinExistence type="predicted"/>
<feature type="transmembrane region" description="Helical" evidence="1">
    <location>
        <begin position="154"/>
        <end position="175"/>
    </location>
</feature>
<gene>
    <name evidence="2" type="ORF">GBA65_12260</name>
</gene>
<organism evidence="2 3">
    <name type="scientific">Rubrobacter marinus</name>
    <dbReference type="NCBI Taxonomy" id="2653852"/>
    <lineage>
        <taxon>Bacteria</taxon>
        <taxon>Bacillati</taxon>
        <taxon>Actinomycetota</taxon>
        <taxon>Rubrobacteria</taxon>
        <taxon>Rubrobacterales</taxon>
        <taxon>Rubrobacteraceae</taxon>
        <taxon>Rubrobacter</taxon>
    </lineage>
</organism>
<feature type="transmembrane region" description="Helical" evidence="1">
    <location>
        <begin position="124"/>
        <end position="142"/>
    </location>
</feature>
<dbReference type="KEGG" id="rmar:GBA65_12260"/>
<protein>
    <submittedName>
        <fullName evidence="2">Uncharacterized protein</fullName>
    </submittedName>
</protein>
<reference evidence="2 3" key="1">
    <citation type="submission" date="2019-10" db="EMBL/GenBank/DDBJ databases">
        <title>Rubrobacter sp nov SCSIO 52915 isolated from a deep-sea sediment in the South China Sea.</title>
        <authorList>
            <person name="Chen R.W."/>
        </authorList>
    </citation>
    <scope>NUCLEOTIDE SEQUENCE [LARGE SCALE GENOMIC DNA]</scope>
    <source>
        <strain evidence="2 3">SCSIO 52915</strain>
    </source>
</reference>
<keyword evidence="1" id="KW-1133">Transmembrane helix</keyword>
<name>A0A6G8PY88_9ACTN</name>
<feature type="transmembrane region" description="Helical" evidence="1">
    <location>
        <begin position="187"/>
        <end position="204"/>
    </location>
</feature>
<feature type="transmembrane region" description="Helical" evidence="1">
    <location>
        <begin position="40"/>
        <end position="64"/>
    </location>
</feature>
<dbReference type="AlphaFoldDB" id="A0A6G8PY88"/>
<evidence type="ECO:0000313" key="3">
    <source>
        <dbReference type="Proteomes" id="UP000502706"/>
    </source>
</evidence>
<keyword evidence="1" id="KW-0472">Membrane</keyword>
<accession>A0A6G8PY88</accession>
<dbReference type="Proteomes" id="UP000502706">
    <property type="component" value="Chromosome"/>
</dbReference>
<keyword evidence="3" id="KW-1185">Reference proteome</keyword>